<evidence type="ECO:0000259" key="2">
    <source>
        <dbReference type="SMART" id="SM00829"/>
    </source>
</evidence>
<dbReference type="Gene3D" id="3.90.180.10">
    <property type="entry name" value="Medium-chain alcohol dehydrogenases, catalytic domain"/>
    <property type="match status" value="1"/>
</dbReference>
<keyword evidence="1" id="KW-0479">Metal-binding</keyword>
<dbReference type="Pfam" id="PF13602">
    <property type="entry name" value="ADH_zinc_N_2"/>
    <property type="match status" value="1"/>
</dbReference>
<evidence type="ECO:0000256" key="1">
    <source>
        <dbReference type="RuleBase" id="RU364000"/>
    </source>
</evidence>
<dbReference type="RefSeq" id="WP_248009983.1">
    <property type="nucleotide sequence ID" value="NZ_JAJHVV010000011.1"/>
</dbReference>
<dbReference type="InterPro" id="IPR011032">
    <property type="entry name" value="GroES-like_sf"/>
</dbReference>
<dbReference type="SMART" id="SM00829">
    <property type="entry name" value="PKS_ER"/>
    <property type="match status" value="1"/>
</dbReference>
<name>A0A9X1XLA5_9VIBR</name>
<dbReference type="Gene3D" id="3.40.50.720">
    <property type="entry name" value="NAD(P)-binding Rossmann-like Domain"/>
    <property type="match status" value="1"/>
</dbReference>
<dbReference type="InterPro" id="IPR013154">
    <property type="entry name" value="ADH-like_N"/>
</dbReference>
<gene>
    <name evidence="3" type="ORF">KP803_16595</name>
</gene>
<dbReference type="NCBIfam" id="TIGR02817">
    <property type="entry name" value="adh_fam_1"/>
    <property type="match status" value="1"/>
</dbReference>
<dbReference type="InterPro" id="IPR020843">
    <property type="entry name" value="ER"/>
</dbReference>
<sequence length="342" mass="37275">MKAVGYQKSLPIDNANSLIDIELSVPQPSERDLLVKVNAISVNPVDTKIRTRNQPDEGQHKVLGWDAVGEVVAVGSLVEHYKVGDAVWYAGDINRPGANSEFHLVDERVAGKKPTSLSDAQAAALPLTAITAWELLFERFKFTPTPNTTTDDSVRLLIIGAAGGVGSILTQLAKKLTNATVIGTASRVESQNWLAELGADHTIDHTKAFAPQLEALGIDNVTHVISLNQTQDHFDQCMEILAPQGDFALIDDPSEPLDVMKLKAKSLSLHFELMFTRTLFQTEDMDQQRQLLNAVSTLIDDGEIITTLGQHFGIINAENLRRAHALLESGKSIGKVVLEGFE</sequence>
<proteinExistence type="inferred from homology"/>
<accession>A0A9X1XLA5</accession>
<dbReference type="Proteomes" id="UP001139559">
    <property type="component" value="Unassembled WGS sequence"/>
</dbReference>
<dbReference type="PANTHER" id="PTHR43482">
    <property type="entry name" value="PROTEIN AST1-RELATED"/>
    <property type="match status" value="1"/>
</dbReference>
<dbReference type="InterPro" id="IPR052585">
    <property type="entry name" value="Lipid_raft_assoc_Zn_ADH"/>
</dbReference>
<dbReference type="InterPro" id="IPR014182">
    <property type="entry name" value="ADH_Zn_typ-1"/>
</dbReference>
<dbReference type="SUPFAM" id="SSF50129">
    <property type="entry name" value="GroES-like"/>
    <property type="match status" value="1"/>
</dbReference>
<dbReference type="GO" id="GO:0008270">
    <property type="term" value="F:zinc ion binding"/>
    <property type="evidence" value="ECO:0007669"/>
    <property type="project" value="InterPro"/>
</dbReference>
<organism evidence="3 4">
    <name type="scientific">Vibrio amylolyticus</name>
    <dbReference type="NCBI Taxonomy" id="2847292"/>
    <lineage>
        <taxon>Bacteria</taxon>
        <taxon>Pseudomonadati</taxon>
        <taxon>Pseudomonadota</taxon>
        <taxon>Gammaproteobacteria</taxon>
        <taxon>Vibrionales</taxon>
        <taxon>Vibrionaceae</taxon>
        <taxon>Vibrio</taxon>
    </lineage>
</organism>
<dbReference type="SUPFAM" id="SSF51735">
    <property type="entry name" value="NAD(P)-binding Rossmann-fold domains"/>
    <property type="match status" value="1"/>
</dbReference>
<evidence type="ECO:0000313" key="4">
    <source>
        <dbReference type="Proteomes" id="UP001139559"/>
    </source>
</evidence>
<protein>
    <recommendedName>
        <fullName evidence="1">Zinc-type alcohol dehydrogenase-like protein</fullName>
    </recommendedName>
</protein>
<dbReference type="Pfam" id="PF08240">
    <property type="entry name" value="ADH_N"/>
    <property type="match status" value="1"/>
</dbReference>
<dbReference type="GO" id="GO:0016491">
    <property type="term" value="F:oxidoreductase activity"/>
    <property type="evidence" value="ECO:0007669"/>
    <property type="project" value="UniProtKB-KW"/>
</dbReference>
<keyword evidence="1" id="KW-0862">Zinc</keyword>
<dbReference type="PANTHER" id="PTHR43482:SF1">
    <property type="entry name" value="PROTEIN AST1-RELATED"/>
    <property type="match status" value="1"/>
</dbReference>
<dbReference type="CDD" id="cd08252">
    <property type="entry name" value="AL_MDR"/>
    <property type="match status" value="1"/>
</dbReference>
<comment type="caution">
    <text evidence="3">The sequence shown here is derived from an EMBL/GenBank/DDBJ whole genome shotgun (WGS) entry which is preliminary data.</text>
</comment>
<evidence type="ECO:0000313" key="3">
    <source>
        <dbReference type="EMBL" id="MCK6264899.1"/>
    </source>
</evidence>
<reference evidence="3" key="1">
    <citation type="submission" date="2021-11" db="EMBL/GenBank/DDBJ databases">
        <title>Vibrio ZSDE26 sp. nov. and Vibrio ZSDZ34 sp. nov., isolated from coastal seawater in Qingdao.</title>
        <authorList>
            <person name="Zhang P."/>
        </authorList>
    </citation>
    <scope>NUCLEOTIDE SEQUENCE</scope>
    <source>
        <strain evidence="3">ZSDE26</strain>
    </source>
</reference>
<dbReference type="AlphaFoldDB" id="A0A9X1XLA5"/>
<feature type="domain" description="Enoyl reductase (ER)" evidence="2">
    <location>
        <begin position="16"/>
        <end position="338"/>
    </location>
</feature>
<dbReference type="InterPro" id="IPR036291">
    <property type="entry name" value="NAD(P)-bd_dom_sf"/>
</dbReference>
<keyword evidence="1" id="KW-0560">Oxidoreductase</keyword>
<comment type="similarity">
    <text evidence="1">Belongs to the zinc-containing alcohol dehydrogenase family. Quinone oxidoreductase subfamily.</text>
</comment>
<keyword evidence="4" id="KW-1185">Reference proteome</keyword>
<dbReference type="EMBL" id="JAJHVV010000011">
    <property type="protein sequence ID" value="MCK6264899.1"/>
    <property type="molecule type" value="Genomic_DNA"/>
</dbReference>